<keyword evidence="8" id="KW-1185">Reference proteome</keyword>
<evidence type="ECO:0000256" key="3">
    <source>
        <dbReference type="ARBA" id="ARBA00022603"/>
    </source>
</evidence>
<comment type="caution">
    <text evidence="6">Lacks conserved residue(s) required for the propagation of feature annotation.</text>
</comment>
<feature type="binding site" evidence="6">
    <location>
        <position position="148"/>
    </location>
    <ligand>
        <name>S-adenosyl-L-methionine</name>
        <dbReference type="ChEBI" id="CHEBI:59789"/>
    </ligand>
</feature>
<keyword evidence="2 6" id="KW-0698">rRNA processing</keyword>
<dbReference type="GO" id="GO:0070043">
    <property type="term" value="F:rRNA (guanine-N7-)-methyltransferase activity"/>
    <property type="evidence" value="ECO:0007669"/>
    <property type="project" value="UniProtKB-UniRule"/>
</dbReference>
<dbReference type="HAMAP" id="MF_00074">
    <property type="entry name" value="16SrRNA_methyltr_G"/>
    <property type="match status" value="1"/>
</dbReference>
<feature type="binding site" evidence="6">
    <location>
        <position position="78"/>
    </location>
    <ligand>
        <name>S-adenosyl-L-methionine</name>
        <dbReference type="ChEBI" id="CHEBI:59789"/>
    </ligand>
</feature>
<keyword evidence="4 6" id="KW-0808">Transferase</keyword>
<dbReference type="RefSeq" id="WP_074693575.1">
    <property type="nucleotide sequence ID" value="NZ_FNOJ01000018.1"/>
</dbReference>
<dbReference type="AlphaFoldDB" id="A0A1H2X2V8"/>
<feature type="binding site" evidence="6">
    <location>
        <position position="83"/>
    </location>
    <ligand>
        <name>S-adenosyl-L-methionine</name>
        <dbReference type="ChEBI" id="CHEBI:59789"/>
    </ligand>
</feature>
<dbReference type="STRING" id="89784.SAMN04489725_11817"/>
<dbReference type="PANTHER" id="PTHR31760:SF0">
    <property type="entry name" value="S-ADENOSYL-L-METHIONINE-DEPENDENT METHYLTRANSFERASES SUPERFAMILY PROTEIN"/>
    <property type="match status" value="1"/>
</dbReference>
<evidence type="ECO:0000256" key="6">
    <source>
        <dbReference type="HAMAP-Rule" id="MF_00074"/>
    </source>
</evidence>
<evidence type="ECO:0000256" key="2">
    <source>
        <dbReference type="ARBA" id="ARBA00022552"/>
    </source>
</evidence>
<dbReference type="InterPro" id="IPR029063">
    <property type="entry name" value="SAM-dependent_MTases_sf"/>
</dbReference>
<sequence length="239" mass="26882">MGNDMEWLAWPVALNEFQLRQFARYYEMLVDWNERINLTGIVDEDEVYIKHFYDSLAVAKLPVWQEAARQGGRAIDIGSGAGFPGIPLAIAYPNMSFVLCDALQKRIHFLQEVCSDLGLNHVECVHGRSEDMGRDSAWRGTFDVALARAVARANVLMEYMAPFLRPGGAGICYKGPSFVHEEFDDAKRAATKLHCRLLDPLTYDLPRGLGNRTFASFIQLQLVSKSYPRRAGVPSKQPL</sequence>
<evidence type="ECO:0000313" key="7">
    <source>
        <dbReference type="EMBL" id="SDW87243.1"/>
    </source>
</evidence>
<dbReference type="FunFam" id="3.40.50.150:FF:000041">
    <property type="entry name" value="Ribosomal RNA small subunit methyltransferase G"/>
    <property type="match status" value="1"/>
</dbReference>
<dbReference type="NCBIfam" id="TIGR00138">
    <property type="entry name" value="rsmG_gidB"/>
    <property type="match status" value="1"/>
</dbReference>
<evidence type="ECO:0000256" key="5">
    <source>
        <dbReference type="ARBA" id="ARBA00022691"/>
    </source>
</evidence>
<protein>
    <recommendedName>
        <fullName evidence="6">Ribosomal RNA small subunit methyltransferase G</fullName>
        <ecNumber evidence="6">2.1.1.-</ecNumber>
    </recommendedName>
    <alternativeName>
        <fullName evidence="6">16S rRNA 7-methylguanosine methyltransferase</fullName>
        <shortName evidence="6">16S rRNA m7G methyltransferase</shortName>
    </alternativeName>
</protein>
<organism evidence="7 8">
    <name type="scientific">Alicyclobacillus hesperidum</name>
    <dbReference type="NCBI Taxonomy" id="89784"/>
    <lineage>
        <taxon>Bacteria</taxon>
        <taxon>Bacillati</taxon>
        <taxon>Bacillota</taxon>
        <taxon>Bacilli</taxon>
        <taxon>Bacillales</taxon>
        <taxon>Alicyclobacillaceae</taxon>
        <taxon>Alicyclobacillus</taxon>
    </lineage>
</organism>
<accession>A0A1H2X2V8</accession>
<comment type="subcellular location">
    <subcellularLocation>
        <location evidence="6">Cytoplasm</location>
    </subcellularLocation>
</comment>
<evidence type="ECO:0000256" key="1">
    <source>
        <dbReference type="ARBA" id="ARBA00022490"/>
    </source>
</evidence>
<name>A0A1H2X2V8_9BACL</name>
<keyword evidence="5 6" id="KW-0949">S-adenosyl-L-methionine</keyword>
<dbReference type="Pfam" id="PF02527">
    <property type="entry name" value="GidB"/>
    <property type="match status" value="1"/>
</dbReference>
<reference evidence="8" key="1">
    <citation type="submission" date="2016-10" db="EMBL/GenBank/DDBJ databases">
        <authorList>
            <person name="Varghese N."/>
        </authorList>
    </citation>
    <scope>NUCLEOTIDE SEQUENCE [LARGE SCALE GENOMIC DNA]</scope>
    <source>
        <strain evidence="8">DSM 12489</strain>
    </source>
</reference>
<comment type="similarity">
    <text evidence="6">Belongs to the methyltransferase superfamily. RNA methyltransferase RsmG family.</text>
</comment>
<evidence type="ECO:0000313" key="8">
    <source>
        <dbReference type="Proteomes" id="UP000182589"/>
    </source>
</evidence>
<dbReference type="GO" id="GO:0005829">
    <property type="term" value="C:cytosol"/>
    <property type="evidence" value="ECO:0007669"/>
    <property type="project" value="TreeGrafter"/>
</dbReference>
<feature type="binding site" evidence="6">
    <location>
        <begin position="129"/>
        <end position="130"/>
    </location>
    <ligand>
        <name>S-adenosyl-L-methionine</name>
        <dbReference type="ChEBI" id="CHEBI:59789"/>
    </ligand>
</feature>
<dbReference type="EMBL" id="FNOJ01000018">
    <property type="protein sequence ID" value="SDW87243.1"/>
    <property type="molecule type" value="Genomic_DNA"/>
</dbReference>
<dbReference type="Gene3D" id="3.40.50.150">
    <property type="entry name" value="Vaccinia Virus protein VP39"/>
    <property type="match status" value="1"/>
</dbReference>
<dbReference type="Proteomes" id="UP000182589">
    <property type="component" value="Unassembled WGS sequence"/>
</dbReference>
<comment type="function">
    <text evidence="6">Specifically methylates the N7 position of guanine in position 535 of 16S rRNA.</text>
</comment>
<evidence type="ECO:0000256" key="4">
    <source>
        <dbReference type="ARBA" id="ARBA00022679"/>
    </source>
</evidence>
<proteinExistence type="inferred from homology"/>
<keyword evidence="1 6" id="KW-0963">Cytoplasm</keyword>
<gene>
    <name evidence="6" type="primary">rsmG</name>
    <name evidence="7" type="ORF">SAMN04489725_11817</name>
</gene>
<dbReference type="SUPFAM" id="SSF53335">
    <property type="entry name" value="S-adenosyl-L-methionine-dependent methyltransferases"/>
    <property type="match status" value="1"/>
</dbReference>
<keyword evidence="3 6" id="KW-0489">Methyltransferase</keyword>
<dbReference type="PANTHER" id="PTHR31760">
    <property type="entry name" value="S-ADENOSYL-L-METHIONINE-DEPENDENT METHYLTRANSFERASES SUPERFAMILY PROTEIN"/>
    <property type="match status" value="1"/>
</dbReference>
<dbReference type="EC" id="2.1.1.-" evidence="6"/>
<dbReference type="InterPro" id="IPR003682">
    <property type="entry name" value="rRNA_ssu_MeTfrase_G"/>
</dbReference>